<reference evidence="3 4" key="1">
    <citation type="submission" date="2021-01" db="EMBL/GenBank/DDBJ databases">
        <title>Whole genome shotgun sequence of Planotetraspora kaengkrachanensis NBRC 104272.</title>
        <authorList>
            <person name="Komaki H."/>
            <person name="Tamura T."/>
        </authorList>
    </citation>
    <scope>NUCLEOTIDE SEQUENCE [LARGE SCALE GENOMIC DNA]</scope>
    <source>
        <strain evidence="3 4">NBRC 104272</strain>
    </source>
</reference>
<name>A0A8J3LY52_9ACTN</name>
<dbReference type="Proteomes" id="UP000630097">
    <property type="component" value="Unassembled WGS sequence"/>
</dbReference>
<dbReference type="Pfam" id="PF19706">
    <property type="entry name" value="DUF6203"/>
    <property type="match status" value="1"/>
</dbReference>
<keyword evidence="4" id="KW-1185">Reference proteome</keyword>
<comment type="caution">
    <text evidence="3">The sequence shown here is derived from an EMBL/GenBank/DDBJ whole genome shotgun (WGS) entry which is preliminary data.</text>
</comment>
<evidence type="ECO:0000313" key="4">
    <source>
        <dbReference type="Proteomes" id="UP000630097"/>
    </source>
</evidence>
<gene>
    <name evidence="3" type="ORF">Pka01_38490</name>
</gene>
<sequence>MKRIFQLLVTRWLARTPLGLILLGIGWWIVRKRRADREGRPPELREPGREPRGPHTWQGPTGRTRRRARVG</sequence>
<feature type="transmembrane region" description="Helical" evidence="2">
    <location>
        <begin position="12"/>
        <end position="30"/>
    </location>
</feature>
<dbReference type="InterPro" id="IPR045777">
    <property type="entry name" value="DUF6203"/>
</dbReference>
<evidence type="ECO:0000313" key="3">
    <source>
        <dbReference type="EMBL" id="GIG80722.1"/>
    </source>
</evidence>
<organism evidence="3 4">
    <name type="scientific">Planotetraspora kaengkrachanensis</name>
    <dbReference type="NCBI Taxonomy" id="575193"/>
    <lineage>
        <taxon>Bacteria</taxon>
        <taxon>Bacillati</taxon>
        <taxon>Actinomycetota</taxon>
        <taxon>Actinomycetes</taxon>
        <taxon>Streptosporangiales</taxon>
        <taxon>Streptosporangiaceae</taxon>
        <taxon>Planotetraspora</taxon>
    </lineage>
</organism>
<feature type="compositionally biased region" description="Basic and acidic residues" evidence="1">
    <location>
        <begin position="35"/>
        <end position="53"/>
    </location>
</feature>
<protein>
    <submittedName>
        <fullName evidence="3">Uncharacterized protein</fullName>
    </submittedName>
</protein>
<feature type="region of interest" description="Disordered" evidence="1">
    <location>
        <begin position="35"/>
        <end position="71"/>
    </location>
</feature>
<keyword evidence="2" id="KW-0472">Membrane</keyword>
<dbReference type="RefSeq" id="WP_203884113.1">
    <property type="nucleotide sequence ID" value="NZ_BAABHH010000014.1"/>
</dbReference>
<dbReference type="AlphaFoldDB" id="A0A8J3LY52"/>
<evidence type="ECO:0000256" key="1">
    <source>
        <dbReference type="SAM" id="MobiDB-lite"/>
    </source>
</evidence>
<evidence type="ECO:0000256" key="2">
    <source>
        <dbReference type="SAM" id="Phobius"/>
    </source>
</evidence>
<proteinExistence type="predicted"/>
<keyword evidence="2" id="KW-0812">Transmembrane</keyword>
<keyword evidence="2" id="KW-1133">Transmembrane helix</keyword>
<dbReference type="EMBL" id="BONV01000015">
    <property type="protein sequence ID" value="GIG80722.1"/>
    <property type="molecule type" value="Genomic_DNA"/>
</dbReference>
<accession>A0A8J3LY52</accession>